<proteinExistence type="predicted"/>
<evidence type="ECO:0000313" key="3">
    <source>
        <dbReference type="Proteomes" id="UP000087766"/>
    </source>
</evidence>
<dbReference type="PANTHER" id="PTHR33463:SF196">
    <property type="entry name" value="NB-ARC DOMAIN DISEASE RESISTANCE PROTEIN"/>
    <property type="match status" value="1"/>
</dbReference>
<dbReference type="GO" id="GO:0043531">
    <property type="term" value="F:ADP binding"/>
    <property type="evidence" value="ECO:0007669"/>
    <property type="project" value="InterPro"/>
</dbReference>
<evidence type="ECO:0000313" key="4">
    <source>
        <dbReference type="RefSeq" id="XP_022635613.1"/>
    </source>
</evidence>
<keyword evidence="3" id="KW-1185">Reference proteome</keyword>
<dbReference type="OrthoDB" id="1436626at2759"/>
<dbReference type="AlphaFoldDB" id="A0A3Q0EV59"/>
<dbReference type="Proteomes" id="UP000087766">
    <property type="component" value="Chromosome 4"/>
</dbReference>
<dbReference type="InterPro" id="IPR027417">
    <property type="entry name" value="P-loop_NTPase"/>
</dbReference>
<dbReference type="PRINTS" id="PR00364">
    <property type="entry name" value="DISEASERSIST"/>
</dbReference>
<evidence type="ECO:0000259" key="2">
    <source>
        <dbReference type="Pfam" id="PF00931"/>
    </source>
</evidence>
<dbReference type="Gene3D" id="3.40.50.300">
    <property type="entry name" value="P-loop containing nucleotide triphosphate hydrolases"/>
    <property type="match status" value="1"/>
</dbReference>
<dbReference type="SUPFAM" id="SSF52540">
    <property type="entry name" value="P-loop containing nucleoside triphosphate hydrolases"/>
    <property type="match status" value="1"/>
</dbReference>
<dbReference type="RefSeq" id="XP_022635613.1">
    <property type="nucleotide sequence ID" value="XM_022779892.1"/>
</dbReference>
<keyword evidence="1" id="KW-0611">Plant defense</keyword>
<dbReference type="KEGG" id="vra:111241486"/>
<accession>A0A3Q0EV59</accession>
<gene>
    <name evidence="4" type="primary">LOC111241486</name>
</gene>
<organism evidence="3 4">
    <name type="scientific">Vigna radiata var. radiata</name>
    <name type="common">Mung bean</name>
    <name type="synonym">Phaseolus aureus</name>
    <dbReference type="NCBI Taxonomy" id="3916"/>
    <lineage>
        <taxon>Eukaryota</taxon>
        <taxon>Viridiplantae</taxon>
        <taxon>Streptophyta</taxon>
        <taxon>Embryophyta</taxon>
        <taxon>Tracheophyta</taxon>
        <taxon>Spermatophyta</taxon>
        <taxon>Magnoliopsida</taxon>
        <taxon>eudicotyledons</taxon>
        <taxon>Gunneridae</taxon>
        <taxon>Pentapetalae</taxon>
        <taxon>rosids</taxon>
        <taxon>fabids</taxon>
        <taxon>Fabales</taxon>
        <taxon>Fabaceae</taxon>
        <taxon>Papilionoideae</taxon>
        <taxon>50 kb inversion clade</taxon>
        <taxon>NPAAA clade</taxon>
        <taxon>indigoferoid/millettioid clade</taxon>
        <taxon>Phaseoleae</taxon>
        <taxon>Vigna</taxon>
    </lineage>
</organism>
<dbReference type="InterPro" id="IPR002182">
    <property type="entry name" value="NB-ARC"/>
</dbReference>
<dbReference type="STRING" id="3916.A0A3Q0EV59"/>
<protein>
    <submittedName>
        <fullName evidence="4">Probable disease resistance protein At1g12280</fullName>
    </submittedName>
</protein>
<reference evidence="4" key="2">
    <citation type="submission" date="2025-08" db="UniProtKB">
        <authorList>
            <consortium name="RefSeq"/>
        </authorList>
    </citation>
    <scope>IDENTIFICATION</scope>
    <source>
        <tissue evidence="4">Leaf</tissue>
    </source>
</reference>
<dbReference type="GeneID" id="111241486"/>
<name>A0A3Q0EV59_VIGRR</name>
<feature type="domain" description="NB-ARC" evidence="2">
    <location>
        <begin position="161"/>
        <end position="281"/>
    </location>
</feature>
<dbReference type="Pfam" id="PF00931">
    <property type="entry name" value="NB-ARC"/>
    <property type="match status" value="1"/>
</dbReference>
<evidence type="ECO:0000256" key="1">
    <source>
        <dbReference type="ARBA" id="ARBA00022821"/>
    </source>
</evidence>
<reference evidence="3" key="1">
    <citation type="journal article" date="2014" name="Nat. Commun.">
        <title>Genome sequence of mungbean and insights into evolution within Vigna species.</title>
        <authorList>
            <person name="Kang Y.J."/>
            <person name="Kim S.K."/>
            <person name="Kim M.Y."/>
            <person name="Lestari P."/>
            <person name="Kim K.H."/>
            <person name="Ha B.K."/>
            <person name="Jun T.H."/>
            <person name="Hwang W.J."/>
            <person name="Lee T."/>
            <person name="Lee J."/>
            <person name="Shim S."/>
            <person name="Yoon M.Y."/>
            <person name="Jang Y.E."/>
            <person name="Han K.S."/>
            <person name="Taeprayoon P."/>
            <person name="Yoon N."/>
            <person name="Somta P."/>
            <person name="Tanya P."/>
            <person name="Kim K.S."/>
            <person name="Gwag J.G."/>
            <person name="Moon J.K."/>
            <person name="Lee Y.H."/>
            <person name="Park B.S."/>
            <person name="Bombarely A."/>
            <person name="Doyle J.J."/>
            <person name="Jackson S.A."/>
            <person name="Schafleitner R."/>
            <person name="Srinives P."/>
            <person name="Varshney R.K."/>
            <person name="Lee S.H."/>
        </authorList>
    </citation>
    <scope>NUCLEOTIDE SEQUENCE [LARGE SCALE GENOMIC DNA]</scope>
    <source>
        <strain evidence="3">cv. VC1973A</strain>
    </source>
</reference>
<dbReference type="PANTHER" id="PTHR33463">
    <property type="entry name" value="NB-ARC DOMAIN-CONTAINING PROTEIN-RELATED"/>
    <property type="match status" value="1"/>
</dbReference>
<dbReference type="InterPro" id="IPR050905">
    <property type="entry name" value="Plant_NBS-LRR"/>
</dbReference>
<sequence>MEAVVSTTTESALQITGRVVKRQLSYFFNYNDKFEEVKRYIEMLNNTRKRIQHQVNNAEMNPEEIEDDVQHCIKQLDEKIEKYEQFIQDEYHSKKRCSIGFFPRNMSLRYRLGRNATKMVEEIKVEELWNKRFDEVSYRVLPSINVSLTDISYESFASRTKTIDMFMQALEDSTVNMIGLYGVGGVGKTTLVKEVAKKAQEKKSFPVAVMANITRNPNIITIQGQIAEMLGMRLEEEIVRVDRIWKRLKKEKENILIILDDLWDRLDLNRLGIPNSDEDDGNQN</sequence>